<dbReference type="NCBIfam" id="TIGR03361">
    <property type="entry name" value="VI_Rhs_Vgr"/>
    <property type="match status" value="1"/>
</dbReference>
<sequence length="664" mass="72673">MAHATGLQFTLTLPGVDDVAVVDFIHREALSKPFELILNLASRHGDLDAAALLDREACLTIWQDGEPLRRVHGVISEFGRGDRGHRRTFYSLVLRPALWRLSLRQNSRIFQQLSPLAIIETLCGERGLHDIAFAVTREPQVREFCVQYRESDLAFIERLAAEEGLCYFHEFSDSGHRLVFADAPHVLSALGPRRYHSRAGGTAPERHVRQLRQLARVAPSSVTLKDYSFKQPAYDQLHEHVGQDVEALGQRGVADQGYEHYDYPGRYKQDASGQPFTRVRLESLRHEALTAEAVSDLPEFAPGARFELTDHDAASLNRDWQLIAVTHYGKQPQALEEDGIVLNGEQGAADDAGGMTRYHNELLLTPGDIAWRPRPNPKPRVDGPQIAFVVGPAGEEIYCDEYGRVKVQFPWDRDAAPDETASAWIRVAQGWAGGGYGSIAIPRIGHEVVVSFLEGDPDQPLITGRTYHATNTPPYPLPVHKTRTTIKTQTHQGEGSNELTFEDLAGEEFIYVHAQKNLELHVKNSRQKRVEYDDSATIGHDSTLAVANDRIETIEGNRDVTVGANLSEKIDGERGLRVGSSFQTHAGGDITLKADGEIVLDASKITLVAGAAALVVAGGRVDVTPHLNVGSASPGAAALPPIPAVLEAAAGEGSPFVSHCPLQG</sequence>
<reference evidence="4 5" key="1">
    <citation type="journal article" date="2021" name="Front. Microbiol.">
        <title>Aerobic Denitrification and Heterotrophic Sulfur Oxidation in the Genus Halomonas Revealed by Six Novel Species Characterizations and Genome-Based Analysis.</title>
        <authorList>
            <person name="Wang L."/>
            <person name="Shao Z."/>
        </authorList>
    </citation>
    <scope>NUCLEOTIDE SEQUENCE [LARGE SCALE GENOMIC DNA]</scope>
    <source>
        <strain evidence="4 5">MCCC 1A11081</strain>
    </source>
</reference>
<accession>A0ABS9A4H5</accession>
<dbReference type="RefSeq" id="WP_234270150.1">
    <property type="nucleotide sequence ID" value="NZ_JABFTX010000002.1"/>
</dbReference>
<dbReference type="InterPro" id="IPR050708">
    <property type="entry name" value="T6SS_VgrG/RHS"/>
</dbReference>
<dbReference type="Pfam" id="PF04717">
    <property type="entry name" value="Phage_base_V"/>
    <property type="match status" value="1"/>
</dbReference>
<dbReference type="Gene3D" id="4.10.220.110">
    <property type="match status" value="1"/>
</dbReference>
<proteinExistence type="inferred from homology"/>
<dbReference type="PANTHER" id="PTHR32305">
    <property type="match status" value="1"/>
</dbReference>
<dbReference type="Gene3D" id="2.30.110.50">
    <property type="match status" value="1"/>
</dbReference>
<feature type="domain" description="Gp5/Type VI secretion system Vgr protein OB-fold" evidence="2">
    <location>
        <begin position="401"/>
        <end position="467"/>
    </location>
</feature>
<dbReference type="InterPro" id="IPR017847">
    <property type="entry name" value="T6SS_RhsGE_Vgr_subset"/>
</dbReference>
<keyword evidence="5" id="KW-1185">Reference proteome</keyword>
<dbReference type="InterPro" id="IPR037026">
    <property type="entry name" value="Vgr_OB-fold_dom_sf"/>
</dbReference>
<evidence type="ECO:0000313" key="4">
    <source>
        <dbReference type="EMBL" id="MCE8003442.1"/>
    </source>
</evidence>
<dbReference type="InterPro" id="IPR054030">
    <property type="entry name" value="Gp5_Vgr_C"/>
</dbReference>
<dbReference type="SUPFAM" id="SSF69255">
    <property type="entry name" value="gp5 N-terminal domain-like"/>
    <property type="match status" value="1"/>
</dbReference>
<organism evidence="4 5">
    <name type="scientific">Billgrantia ethanolica</name>
    <dbReference type="NCBI Taxonomy" id="2733486"/>
    <lineage>
        <taxon>Bacteria</taxon>
        <taxon>Pseudomonadati</taxon>
        <taxon>Pseudomonadota</taxon>
        <taxon>Gammaproteobacteria</taxon>
        <taxon>Oceanospirillales</taxon>
        <taxon>Halomonadaceae</taxon>
        <taxon>Billgrantia</taxon>
    </lineage>
</organism>
<dbReference type="SUPFAM" id="SSF69279">
    <property type="entry name" value="Phage tail proteins"/>
    <property type="match status" value="2"/>
</dbReference>
<dbReference type="Gene3D" id="3.55.50.10">
    <property type="entry name" value="Baseplate protein-like domains"/>
    <property type="match status" value="1"/>
</dbReference>
<evidence type="ECO:0000313" key="5">
    <source>
        <dbReference type="Proteomes" id="UP001320168"/>
    </source>
</evidence>
<protein>
    <submittedName>
        <fullName evidence="4">Type VI secretion system tip protein VgrG</fullName>
    </submittedName>
</protein>
<evidence type="ECO:0000259" key="2">
    <source>
        <dbReference type="Pfam" id="PF04717"/>
    </source>
</evidence>
<feature type="domain" description="Gp5/Type VI secretion system Vgr C-terminal trimerisation" evidence="3">
    <location>
        <begin position="484"/>
        <end position="590"/>
    </location>
</feature>
<comment type="caution">
    <text evidence="4">The sequence shown here is derived from an EMBL/GenBank/DDBJ whole genome shotgun (WGS) entry which is preliminary data.</text>
</comment>
<dbReference type="InterPro" id="IPR006533">
    <property type="entry name" value="T6SS_Vgr_RhsGE"/>
</dbReference>
<comment type="similarity">
    <text evidence="1">Belongs to the VgrG protein family.</text>
</comment>
<evidence type="ECO:0000256" key="1">
    <source>
        <dbReference type="ARBA" id="ARBA00005558"/>
    </source>
</evidence>
<dbReference type="Proteomes" id="UP001320168">
    <property type="component" value="Unassembled WGS sequence"/>
</dbReference>
<dbReference type="PANTHER" id="PTHR32305:SF11">
    <property type="entry name" value="TYPE VI SECRETION SYSTEM SPIKE PROTEIN VGRG3"/>
    <property type="match status" value="1"/>
</dbReference>
<dbReference type="Gene3D" id="2.40.50.230">
    <property type="entry name" value="Gp5 N-terminal domain"/>
    <property type="match status" value="1"/>
</dbReference>
<dbReference type="NCBIfam" id="TIGR01646">
    <property type="entry name" value="vgr_GE"/>
    <property type="match status" value="1"/>
</dbReference>
<name>A0ABS9A4H5_9GAMM</name>
<dbReference type="SUPFAM" id="SSF69349">
    <property type="entry name" value="Phage fibre proteins"/>
    <property type="match status" value="1"/>
</dbReference>
<dbReference type="Pfam" id="PF05954">
    <property type="entry name" value="Phage_GPD"/>
    <property type="match status" value="1"/>
</dbReference>
<dbReference type="EMBL" id="JABFTX010000002">
    <property type="protein sequence ID" value="MCE8003442.1"/>
    <property type="molecule type" value="Genomic_DNA"/>
</dbReference>
<dbReference type="InterPro" id="IPR006531">
    <property type="entry name" value="Gp5/Vgr_OB"/>
</dbReference>
<dbReference type="Pfam" id="PF22178">
    <property type="entry name" value="Gp5_trimer_C"/>
    <property type="match status" value="1"/>
</dbReference>
<evidence type="ECO:0000259" key="3">
    <source>
        <dbReference type="Pfam" id="PF22178"/>
    </source>
</evidence>
<gene>
    <name evidence="4" type="primary">tssI</name>
    <name evidence="4" type="ORF">HOP53_11390</name>
</gene>